<gene>
    <name evidence="1" type="ORF">HYX28_03530</name>
</gene>
<protein>
    <submittedName>
        <fullName evidence="1">Uncharacterized protein</fullName>
    </submittedName>
</protein>
<name>A0A932ENY3_9BACT</name>
<dbReference type="AlphaFoldDB" id="A0A932ENY3"/>
<evidence type="ECO:0000313" key="2">
    <source>
        <dbReference type="Proteomes" id="UP000779809"/>
    </source>
</evidence>
<reference evidence="1" key="1">
    <citation type="submission" date="2020-07" db="EMBL/GenBank/DDBJ databases">
        <title>Huge and variable diversity of episymbiotic CPR bacteria and DPANN archaea in groundwater ecosystems.</title>
        <authorList>
            <person name="He C.Y."/>
            <person name="Keren R."/>
            <person name="Whittaker M."/>
            <person name="Farag I.F."/>
            <person name="Doudna J."/>
            <person name="Cate J.H.D."/>
            <person name="Banfield J.F."/>
        </authorList>
    </citation>
    <scope>NUCLEOTIDE SEQUENCE</scope>
    <source>
        <strain evidence="1">NC_groundwater_580_Pr5_B-0.1um_64_19</strain>
    </source>
</reference>
<comment type="caution">
    <text evidence="1">The sequence shown here is derived from an EMBL/GenBank/DDBJ whole genome shotgun (WGS) entry which is preliminary data.</text>
</comment>
<sequence length="265" mass="31438">MAGEDNQRKAFDFLLDHLDSQEPFSKEEFERSTSWEHKSFQTYWSKQFKPFVAERPDGKFRVTEAFRPYSFWNRFRQHVSQVRKGAPTYERNPVENVIIFEFFLPLTNEEHLRTTLDALFIRNTVLARLRGASAEALEQHFPREGREDIKYTEAICEWLAERFLGYSINHVSGRFRAGPLRTREEIAALQPGQRYFIDETTAVVRFIFPCADEIEGDRVRWFFNQLFTQSILELVGEDEVWVVESGMQSRMDRWKSKDVDEEPND</sequence>
<evidence type="ECO:0000313" key="1">
    <source>
        <dbReference type="EMBL" id="MBI2677832.1"/>
    </source>
</evidence>
<dbReference type="EMBL" id="JACPNR010000004">
    <property type="protein sequence ID" value="MBI2677832.1"/>
    <property type="molecule type" value="Genomic_DNA"/>
</dbReference>
<dbReference type="Proteomes" id="UP000779809">
    <property type="component" value="Unassembled WGS sequence"/>
</dbReference>
<accession>A0A932ENY3</accession>
<organism evidence="1 2">
    <name type="scientific">Candidatus Korobacter versatilis</name>
    <dbReference type="NCBI Taxonomy" id="658062"/>
    <lineage>
        <taxon>Bacteria</taxon>
        <taxon>Pseudomonadati</taxon>
        <taxon>Acidobacteriota</taxon>
        <taxon>Terriglobia</taxon>
        <taxon>Terriglobales</taxon>
        <taxon>Candidatus Korobacteraceae</taxon>
        <taxon>Candidatus Korobacter</taxon>
    </lineage>
</organism>
<proteinExistence type="predicted"/>